<sequence length="131" mass="15131">MEANCRSANKRHNETQAAGVRNEAAAERRHEEMLAVAREIVAAIHAVATANPATWLAAGAALAMLTPWLLAKGHKLVGWAWRKYHGGEGEEEEEKRKKKEAEEEEERKKERKREKRRRQKQNRRQRDTGRE</sequence>
<name>A0AAE0KFU7_9PEZI</name>
<gene>
    <name evidence="2" type="ORF">B0T24DRAFT_591414</name>
</gene>
<reference evidence="2" key="1">
    <citation type="journal article" date="2023" name="Mol. Phylogenet. Evol.">
        <title>Genome-scale phylogeny and comparative genomics of the fungal order Sordariales.</title>
        <authorList>
            <person name="Hensen N."/>
            <person name="Bonometti L."/>
            <person name="Westerberg I."/>
            <person name="Brannstrom I.O."/>
            <person name="Guillou S."/>
            <person name="Cros-Aarteil S."/>
            <person name="Calhoun S."/>
            <person name="Haridas S."/>
            <person name="Kuo A."/>
            <person name="Mondo S."/>
            <person name="Pangilinan J."/>
            <person name="Riley R."/>
            <person name="LaButti K."/>
            <person name="Andreopoulos B."/>
            <person name="Lipzen A."/>
            <person name="Chen C."/>
            <person name="Yan M."/>
            <person name="Daum C."/>
            <person name="Ng V."/>
            <person name="Clum A."/>
            <person name="Steindorff A."/>
            <person name="Ohm R.A."/>
            <person name="Martin F."/>
            <person name="Silar P."/>
            <person name="Natvig D.O."/>
            <person name="Lalanne C."/>
            <person name="Gautier V."/>
            <person name="Ament-Velasquez S.L."/>
            <person name="Kruys A."/>
            <person name="Hutchinson M.I."/>
            <person name="Powell A.J."/>
            <person name="Barry K."/>
            <person name="Miller A.N."/>
            <person name="Grigoriev I.V."/>
            <person name="Debuchy R."/>
            <person name="Gladieux P."/>
            <person name="Hiltunen Thoren M."/>
            <person name="Johannesson H."/>
        </authorList>
    </citation>
    <scope>NUCLEOTIDE SEQUENCE</scope>
    <source>
        <strain evidence="2">CBS 958.72</strain>
    </source>
</reference>
<organism evidence="2 3">
    <name type="scientific">Lasiosphaeria ovina</name>
    <dbReference type="NCBI Taxonomy" id="92902"/>
    <lineage>
        <taxon>Eukaryota</taxon>
        <taxon>Fungi</taxon>
        <taxon>Dikarya</taxon>
        <taxon>Ascomycota</taxon>
        <taxon>Pezizomycotina</taxon>
        <taxon>Sordariomycetes</taxon>
        <taxon>Sordariomycetidae</taxon>
        <taxon>Sordariales</taxon>
        <taxon>Lasiosphaeriaceae</taxon>
        <taxon>Lasiosphaeria</taxon>
    </lineage>
</organism>
<feature type="region of interest" description="Disordered" evidence="1">
    <location>
        <begin position="86"/>
        <end position="131"/>
    </location>
</feature>
<evidence type="ECO:0000313" key="3">
    <source>
        <dbReference type="Proteomes" id="UP001287356"/>
    </source>
</evidence>
<evidence type="ECO:0000313" key="2">
    <source>
        <dbReference type="EMBL" id="KAK3375709.1"/>
    </source>
</evidence>
<dbReference type="EMBL" id="JAULSN010000003">
    <property type="protein sequence ID" value="KAK3375709.1"/>
    <property type="molecule type" value="Genomic_DNA"/>
</dbReference>
<feature type="region of interest" description="Disordered" evidence="1">
    <location>
        <begin position="1"/>
        <end position="30"/>
    </location>
</feature>
<feature type="compositionally biased region" description="Basic residues" evidence="1">
    <location>
        <begin position="109"/>
        <end position="123"/>
    </location>
</feature>
<comment type="caution">
    <text evidence="2">The sequence shown here is derived from an EMBL/GenBank/DDBJ whole genome shotgun (WGS) entry which is preliminary data.</text>
</comment>
<dbReference type="AlphaFoldDB" id="A0AAE0KFU7"/>
<evidence type="ECO:0000256" key="1">
    <source>
        <dbReference type="SAM" id="MobiDB-lite"/>
    </source>
</evidence>
<proteinExistence type="predicted"/>
<keyword evidence="3" id="KW-1185">Reference proteome</keyword>
<reference evidence="2" key="2">
    <citation type="submission" date="2023-06" db="EMBL/GenBank/DDBJ databases">
        <authorList>
            <consortium name="Lawrence Berkeley National Laboratory"/>
            <person name="Haridas S."/>
            <person name="Hensen N."/>
            <person name="Bonometti L."/>
            <person name="Westerberg I."/>
            <person name="Brannstrom I.O."/>
            <person name="Guillou S."/>
            <person name="Cros-Aarteil S."/>
            <person name="Calhoun S."/>
            <person name="Kuo A."/>
            <person name="Mondo S."/>
            <person name="Pangilinan J."/>
            <person name="Riley R."/>
            <person name="Labutti K."/>
            <person name="Andreopoulos B."/>
            <person name="Lipzen A."/>
            <person name="Chen C."/>
            <person name="Yanf M."/>
            <person name="Daum C."/>
            <person name="Ng V."/>
            <person name="Clum A."/>
            <person name="Steindorff A."/>
            <person name="Ohm R."/>
            <person name="Martin F."/>
            <person name="Silar P."/>
            <person name="Natvig D."/>
            <person name="Lalanne C."/>
            <person name="Gautier V."/>
            <person name="Ament-Velasquez S.L."/>
            <person name="Kruys A."/>
            <person name="Hutchinson M.I."/>
            <person name="Powell A.J."/>
            <person name="Barry K."/>
            <person name="Miller A.N."/>
            <person name="Grigoriev I.V."/>
            <person name="Debuchy R."/>
            <person name="Gladieux P."/>
            <person name="Thoren M.H."/>
            <person name="Johannesson H."/>
        </authorList>
    </citation>
    <scope>NUCLEOTIDE SEQUENCE</scope>
    <source>
        <strain evidence="2">CBS 958.72</strain>
    </source>
</reference>
<dbReference type="Proteomes" id="UP001287356">
    <property type="component" value="Unassembled WGS sequence"/>
</dbReference>
<protein>
    <submittedName>
        <fullName evidence="2">Uncharacterized protein</fullName>
    </submittedName>
</protein>
<accession>A0AAE0KFU7</accession>